<protein>
    <submittedName>
        <fullName evidence="2">Uncharacterized protein</fullName>
    </submittedName>
</protein>
<dbReference type="AlphaFoldDB" id="A0A6C0DNZ9"/>
<feature type="transmembrane region" description="Helical" evidence="1">
    <location>
        <begin position="13"/>
        <end position="34"/>
    </location>
</feature>
<keyword evidence="1" id="KW-0812">Transmembrane</keyword>
<reference evidence="2" key="1">
    <citation type="journal article" date="2020" name="Nature">
        <title>Giant virus diversity and host interactions through global metagenomics.</title>
        <authorList>
            <person name="Schulz F."/>
            <person name="Roux S."/>
            <person name="Paez-Espino D."/>
            <person name="Jungbluth S."/>
            <person name="Walsh D.A."/>
            <person name="Denef V.J."/>
            <person name="McMahon K.D."/>
            <person name="Konstantinidis K.T."/>
            <person name="Eloe-Fadrosh E.A."/>
            <person name="Kyrpides N.C."/>
            <person name="Woyke T."/>
        </authorList>
    </citation>
    <scope>NUCLEOTIDE SEQUENCE</scope>
    <source>
        <strain evidence="2">GVMAG-M-3300023174-30</strain>
    </source>
</reference>
<evidence type="ECO:0000313" key="2">
    <source>
        <dbReference type="EMBL" id="QHT17609.1"/>
    </source>
</evidence>
<organism evidence="2">
    <name type="scientific">viral metagenome</name>
    <dbReference type="NCBI Taxonomy" id="1070528"/>
    <lineage>
        <taxon>unclassified sequences</taxon>
        <taxon>metagenomes</taxon>
        <taxon>organismal metagenomes</taxon>
    </lineage>
</organism>
<accession>A0A6C0DNZ9</accession>
<sequence>MNQPTYSFDIWEALIRILKYAIEAIVVALAAYVLPKQKLQFNEIWMIALTAACLFSIFDLLSPSISAGARQGVGLGAGFRLVGFPG</sequence>
<keyword evidence="1" id="KW-1133">Transmembrane helix</keyword>
<proteinExistence type="predicted"/>
<evidence type="ECO:0000256" key="1">
    <source>
        <dbReference type="SAM" id="Phobius"/>
    </source>
</evidence>
<feature type="transmembrane region" description="Helical" evidence="1">
    <location>
        <begin position="46"/>
        <end position="65"/>
    </location>
</feature>
<name>A0A6C0DNZ9_9ZZZZ</name>
<keyword evidence="1" id="KW-0472">Membrane</keyword>
<dbReference type="EMBL" id="MN739643">
    <property type="protein sequence ID" value="QHT17609.1"/>
    <property type="molecule type" value="Genomic_DNA"/>
</dbReference>